<dbReference type="RefSeq" id="WP_139083337.1">
    <property type="nucleotide sequence ID" value="NZ_VDFV01000049.1"/>
</dbReference>
<dbReference type="AlphaFoldDB" id="A0A5C4N774"/>
<proteinExistence type="predicted"/>
<accession>A0A5C4N774</accession>
<evidence type="ECO:0000313" key="4">
    <source>
        <dbReference type="Proteomes" id="UP000305709"/>
    </source>
</evidence>
<sequence length="202" mass="21724">MTAGTARFLGLALSATLVAASPGQAELRPVARPTDLTIPAPEEIVVPASSDPVPDAPPPPSVGPETGLPLPRFVSLKTDEGNARRGPALDQRIDWVFVREDMPLRITAEYGHWRRVEDREGLGGWVHYSLLSGTRTVIVDQERLPLRIRPEDNATAVALLEAGVIARLEACEAGWCRITAGGYGGWAPKPALWGVLPDEVLD</sequence>
<feature type="region of interest" description="Disordered" evidence="1">
    <location>
        <begin position="46"/>
        <end position="67"/>
    </location>
</feature>
<reference evidence="3 4" key="1">
    <citation type="submission" date="2019-06" db="EMBL/GenBank/DDBJ databases">
        <authorList>
            <person name="Jiang L."/>
        </authorList>
    </citation>
    <scope>NUCLEOTIDE SEQUENCE [LARGE SCALE GENOMIC DNA]</scope>
    <source>
        <strain evidence="3 4">YIM 48858</strain>
    </source>
</reference>
<evidence type="ECO:0000256" key="2">
    <source>
        <dbReference type="SAM" id="SignalP"/>
    </source>
</evidence>
<dbReference type="Pfam" id="PF06347">
    <property type="entry name" value="SH3_4"/>
    <property type="match status" value="2"/>
</dbReference>
<evidence type="ECO:0000313" key="3">
    <source>
        <dbReference type="EMBL" id="TNC63536.1"/>
    </source>
</evidence>
<gene>
    <name evidence="3" type="ORF">FHG71_19325</name>
</gene>
<feature type="signal peptide" evidence="2">
    <location>
        <begin position="1"/>
        <end position="19"/>
    </location>
</feature>
<keyword evidence="2" id="KW-0732">Signal</keyword>
<feature type="chain" id="PRO_5022865843" evidence="2">
    <location>
        <begin position="20"/>
        <end position="202"/>
    </location>
</feature>
<dbReference type="OrthoDB" id="9810773at2"/>
<dbReference type="Proteomes" id="UP000305709">
    <property type="component" value="Unassembled WGS sequence"/>
</dbReference>
<evidence type="ECO:0000256" key="1">
    <source>
        <dbReference type="SAM" id="MobiDB-lite"/>
    </source>
</evidence>
<dbReference type="InterPro" id="IPR010466">
    <property type="entry name" value="DUF1058"/>
</dbReference>
<name>A0A5C4N774_9RHOB</name>
<organism evidence="3 4">
    <name type="scientific">Rubellimicrobium roseum</name>
    <dbReference type="NCBI Taxonomy" id="687525"/>
    <lineage>
        <taxon>Bacteria</taxon>
        <taxon>Pseudomonadati</taxon>
        <taxon>Pseudomonadota</taxon>
        <taxon>Alphaproteobacteria</taxon>
        <taxon>Rhodobacterales</taxon>
        <taxon>Roseobacteraceae</taxon>
        <taxon>Rubellimicrobium</taxon>
    </lineage>
</organism>
<protein>
    <submittedName>
        <fullName evidence="3">RNA-binding protein</fullName>
    </submittedName>
</protein>
<keyword evidence="4" id="KW-1185">Reference proteome</keyword>
<comment type="caution">
    <text evidence="3">The sequence shown here is derived from an EMBL/GenBank/DDBJ whole genome shotgun (WGS) entry which is preliminary data.</text>
</comment>
<dbReference type="EMBL" id="VDFV01000049">
    <property type="protein sequence ID" value="TNC63536.1"/>
    <property type="molecule type" value="Genomic_DNA"/>
</dbReference>